<evidence type="ECO:0000313" key="2">
    <source>
        <dbReference type="EMBL" id="KAG4425175.1"/>
    </source>
</evidence>
<organism evidence="2 3">
    <name type="scientific">Cadophora malorum</name>
    <dbReference type="NCBI Taxonomy" id="108018"/>
    <lineage>
        <taxon>Eukaryota</taxon>
        <taxon>Fungi</taxon>
        <taxon>Dikarya</taxon>
        <taxon>Ascomycota</taxon>
        <taxon>Pezizomycotina</taxon>
        <taxon>Leotiomycetes</taxon>
        <taxon>Helotiales</taxon>
        <taxon>Ploettnerulaceae</taxon>
        <taxon>Cadophora</taxon>
    </lineage>
</organism>
<gene>
    <name evidence="2" type="ORF">IFR04_001742</name>
</gene>
<name>A0A8H7WHV9_9HELO</name>
<dbReference type="InterPro" id="IPR013216">
    <property type="entry name" value="Methyltransf_11"/>
</dbReference>
<evidence type="ECO:0000313" key="3">
    <source>
        <dbReference type="Proteomes" id="UP000664132"/>
    </source>
</evidence>
<dbReference type="Proteomes" id="UP000664132">
    <property type="component" value="Unassembled WGS sequence"/>
</dbReference>
<dbReference type="InterPro" id="IPR029063">
    <property type="entry name" value="SAM-dependent_MTases_sf"/>
</dbReference>
<dbReference type="OrthoDB" id="2013972at2759"/>
<dbReference type="AlphaFoldDB" id="A0A8H7WHV9"/>
<evidence type="ECO:0000259" key="1">
    <source>
        <dbReference type="Pfam" id="PF08241"/>
    </source>
</evidence>
<accession>A0A8H7WHV9</accession>
<dbReference type="GO" id="GO:0008757">
    <property type="term" value="F:S-adenosylmethionine-dependent methyltransferase activity"/>
    <property type="evidence" value="ECO:0007669"/>
    <property type="project" value="InterPro"/>
</dbReference>
<dbReference type="SUPFAM" id="SSF53335">
    <property type="entry name" value="S-adenosyl-L-methionine-dependent methyltransferases"/>
    <property type="match status" value="1"/>
</dbReference>
<dbReference type="Gene3D" id="3.40.50.150">
    <property type="entry name" value="Vaccinia Virus protein VP39"/>
    <property type="match status" value="1"/>
</dbReference>
<protein>
    <recommendedName>
        <fullName evidence="1">Methyltransferase type 11 domain-containing protein</fullName>
    </recommendedName>
</protein>
<dbReference type="Pfam" id="PF08241">
    <property type="entry name" value="Methyltransf_11"/>
    <property type="match status" value="1"/>
</dbReference>
<sequence length="291" mass="32442">MAAAQWPESPFIPKQAQPKSAELFESIIGNTSEVVAQHILSNRLPPIPANAVIHDNGCGTLQVTSELFTSTPKNPSPPPNITVHATDSNAYQISAASAKALSNNWPVQAVVMKAQDLTFPSDFFTHSFTNFVIMGLDNRHLAAQQLYRTLKPDGTAVVVTWAFMPHDIPLKKAHLATRSEDKKLRIQWGDDLLLKSTLSDFYKEGGFEEEKVDIKSFELWHEVKDLKAWAEGLWSFLGDTEEGWSQEDEERWEGAVNIVVEEVEKEDAYVRNEDGKGGKLRFVAHVGLATK</sequence>
<feature type="domain" description="Methyltransferase type 11" evidence="1">
    <location>
        <begin position="55"/>
        <end position="157"/>
    </location>
</feature>
<proteinExistence type="predicted"/>
<comment type="caution">
    <text evidence="2">The sequence shown here is derived from an EMBL/GenBank/DDBJ whole genome shotgun (WGS) entry which is preliminary data.</text>
</comment>
<dbReference type="EMBL" id="JAFJYH010000013">
    <property type="protein sequence ID" value="KAG4425175.1"/>
    <property type="molecule type" value="Genomic_DNA"/>
</dbReference>
<keyword evidence="3" id="KW-1185">Reference proteome</keyword>
<reference evidence="2" key="1">
    <citation type="submission" date="2021-02" db="EMBL/GenBank/DDBJ databases">
        <title>Genome sequence Cadophora malorum strain M34.</title>
        <authorList>
            <person name="Stefanovic E."/>
            <person name="Vu D."/>
            <person name="Scully C."/>
            <person name="Dijksterhuis J."/>
            <person name="Roader J."/>
            <person name="Houbraken J."/>
        </authorList>
    </citation>
    <scope>NUCLEOTIDE SEQUENCE</scope>
    <source>
        <strain evidence="2">M34</strain>
    </source>
</reference>